<dbReference type="Gene3D" id="3.40.50.12230">
    <property type="match status" value="1"/>
</dbReference>
<comment type="caution">
    <text evidence="2">The sequence shown here is derived from an EMBL/GenBank/DDBJ whole genome shotgun (WGS) entry which is preliminary data.</text>
</comment>
<dbReference type="PANTHER" id="PTHR11138:SF5">
    <property type="entry name" value="METHIONYL-TRNA FORMYLTRANSFERASE, MITOCHONDRIAL"/>
    <property type="match status" value="1"/>
</dbReference>
<evidence type="ECO:0000313" key="2">
    <source>
        <dbReference type="EMBL" id="GAA4449729.1"/>
    </source>
</evidence>
<keyword evidence="3" id="KW-1185">Reference proteome</keyword>
<protein>
    <recommendedName>
        <fullName evidence="1">Formyl transferase N-terminal domain-containing protein</fullName>
    </recommendedName>
</protein>
<reference evidence="3" key="1">
    <citation type="journal article" date="2019" name="Int. J. Syst. Evol. Microbiol.">
        <title>The Global Catalogue of Microorganisms (GCM) 10K type strain sequencing project: providing services to taxonomists for standard genome sequencing and annotation.</title>
        <authorList>
            <consortium name="The Broad Institute Genomics Platform"/>
            <consortium name="The Broad Institute Genome Sequencing Center for Infectious Disease"/>
            <person name="Wu L."/>
            <person name="Ma J."/>
        </authorList>
    </citation>
    <scope>NUCLEOTIDE SEQUENCE [LARGE SCALE GENOMIC DNA]</scope>
    <source>
        <strain evidence="3">JCM 31921</strain>
    </source>
</reference>
<dbReference type="Pfam" id="PF00551">
    <property type="entry name" value="Formyl_trans_N"/>
    <property type="match status" value="1"/>
</dbReference>
<evidence type="ECO:0000313" key="3">
    <source>
        <dbReference type="Proteomes" id="UP001501410"/>
    </source>
</evidence>
<dbReference type="InterPro" id="IPR002376">
    <property type="entry name" value="Formyl_transf_N"/>
</dbReference>
<feature type="domain" description="Formyl transferase N-terminal" evidence="1">
    <location>
        <begin position="79"/>
        <end position="167"/>
    </location>
</feature>
<dbReference type="PANTHER" id="PTHR11138">
    <property type="entry name" value="METHIONYL-TRNA FORMYLTRANSFERASE"/>
    <property type="match status" value="1"/>
</dbReference>
<dbReference type="InterPro" id="IPR036477">
    <property type="entry name" value="Formyl_transf_N_sf"/>
</dbReference>
<accession>A0ABP8MHW5</accession>
<name>A0ABP8MHW5_9BACT</name>
<dbReference type="EMBL" id="BAABEZ010000002">
    <property type="protein sequence ID" value="GAA4449729.1"/>
    <property type="molecule type" value="Genomic_DNA"/>
</dbReference>
<gene>
    <name evidence="2" type="ORF">GCM10023092_04500</name>
</gene>
<evidence type="ECO:0000259" key="1">
    <source>
        <dbReference type="Pfam" id="PF00551"/>
    </source>
</evidence>
<proteinExistence type="predicted"/>
<organism evidence="2 3">
    <name type="scientific">Rurimicrobium arvi</name>
    <dbReference type="NCBI Taxonomy" id="2049916"/>
    <lineage>
        <taxon>Bacteria</taxon>
        <taxon>Pseudomonadati</taxon>
        <taxon>Bacteroidota</taxon>
        <taxon>Chitinophagia</taxon>
        <taxon>Chitinophagales</taxon>
        <taxon>Chitinophagaceae</taxon>
        <taxon>Rurimicrobium</taxon>
    </lineage>
</organism>
<dbReference type="SUPFAM" id="SSF53328">
    <property type="entry name" value="Formyltransferase"/>
    <property type="match status" value="1"/>
</dbReference>
<sequence length="259" mass="29688">MVWSVFLQSMNKKKVVFLGSKPVGYSCFEYLLQQKDALQIEVTGLLTQERKEFRGPADLTVLAEQYGVPVIADLNALPECDLLYSVQYHRILHAEHIGRARQAAVNLHMAPLPEYRGSNQFAFAIIDGKKEFGTTIHLMDTRIDHGDILFQRRFEIPKHCWVNHLYELTVAASVKLFRYTLKHLIDGNYTPVSQASLVAAKGTSLHYRHEIADLKRIDLNWDAEKINRHVRATMMPGFEPPYCEVDKQKVYFTKAVLNG</sequence>
<dbReference type="Proteomes" id="UP001501410">
    <property type="component" value="Unassembled WGS sequence"/>
</dbReference>